<feature type="chain" id="PRO_5012736453" evidence="2">
    <location>
        <begin position="23"/>
        <end position="123"/>
    </location>
</feature>
<evidence type="ECO:0000256" key="2">
    <source>
        <dbReference type="SAM" id="SignalP"/>
    </source>
</evidence>
<gene>
    <name evidence="3" type="ORF">CHH28_07745</name>
</gene>
<evidence type="ECO:0000256" key="1">
    <source>
        <dbReference type="SAM" id="MobiDB-lite"/>
    </source>
</evidence>
<feature type="signal peptide" evidence="2">
    <location>
        <begin position="1"/>
        <end position="22"/>
    </location>
</feature>
<dbReference type="Proteomes" id="UP000202440">
    <property type="component" value="Chromosome"/>
</dbReference>
<evidence type="ECO:0000313" key="4">
    <source>
        <dbReference type="Proteomes" id="UP000202440"/>
    </source>
</evidence>
<dbReference type="AlphaFoldDB" id="A0A222FK14"/>
<dbReference type="RefSeq" id="WP_094059763.1">
    <property type="nucleotide sequence ID" value="NZ_CP022530.1"/>
</dbReference>
<sequence length="123" mass="12682">MNKKQLPWLASLWLAAAITAQAEQWGEWSSSHDLSAPGVSDAELMQTDIAMPSGADLAAGTQLAGTPFLGLDTDPGAAPLPPSGDDISVDVPQDFAVDPDNAFPIDVGTIELNEDGIPVDLAG</sequence>
<name>A0A222FK14_9GAMM</name>
<evidence type="ECO:0000313" key="3">
    <source>
        <dbReference type="EMBL" id="ASP38573.1"/>
    </source>
</evidence>
<proteinExistence type="predicted"/>
<keyword evidence="2" id="KW-0732">Signal</keyword>
<protein>
    <submittedName>
        <fullName evidence="3">Uncharacterized protein</fullName>
    </submittedName>
</protein>
<reference evidence="3 4" key="1">
    <citation type="submission" date="2017-07" db="EMBL/GenBank/DDBJ databases">
        <title>Annotated genome sequence of Bacterioplanes sanyensis isolated from Red Sea.</title>
        <authorList>
            <person name="Rehman Z.U."/>
        </authorList>
    </citation>
    <scope>NUCLEOTIDE SEQUENCE [LARGE SCALE GENOMIC DNA]</scope>
    <source>
        <strain evidence="3 4">NV9</strain>
    </source>
</reference>
<keyword evidence="4" id="KW-1185">Reference proteome</keyword>
<dbReference type="EMBL" id="CP022530">
    <property type="protein sequence ID" value="ASP38573.1"/>
    <property type="molecule type" value="Genomic_DNA"/>
</dbReference>
<dbReference type="KEGG" id="bsan:CHH28_07745"/>
<feature type="region of interest" description="Disordered" evidence="1">
    <location>
        <begin position="68"/>
        <end position="91"/>
    </location>
</feature>
<accession>A0A222FK14</accession>
<organism evidence="3 4">
    <name type="scientific">Bacterioplanes sanyensis</name>
    <dbReference type="NCBI Taxonomy" id="1249553"/>
    <lineage>
        <taxon>Bacteria</taxon>
        <taxon>Pseudomonadati</taxon>
        <taxon>Pseudomonadota</taxon>
        <taxon>Gammaproteobacteria</taxon>
        <taxon>Oceanospirillales</taxon>
        <taxon>Oceanospirillaceae</taxon>
        <taxon>Bacterioplanes</taxon>
    </lineage>
</organism>